<evidence type="ECO:0000256" key="4">
    <source>
        <dbReference type="ARBA" id="ARBA00023002"/>
    </source>
</evidence>
<dbReference type="Gene3D" id="3.30.465.10">
    <property type="match status" value="1"/>
</dbReference>
<evidence type="ECO:0000259" key="6">
    <source>
        <dbReference type="PROSITE" id="PS51387"/>
    </source>
</evidence>
<gene>
    <name evidence="7" type="ORF">NEOLEDRAFT_1177915</name>
</gene>
<dbReference type="PANTHER" id="PTHR42973">
    <property type="entry name" value="BINDING OXIDOREDUCTASE, PUTATIVE (AFU_ORTHOLOGUE AFUA_1G17690)-RELATED"/>
    <property type="match status" value="1"/>
</dbReference>
<comment type="similarity">
    <text evidence="1">Belongs to the oxygen-dependent FAD-linked oxidoreductase family.</text>
</comment>
<keyword evidence="8" id="KW-1185">Reference proteome</keyword>
<dbReference type="InterPro" id="IPR016169">
    <property type="entry name" value="FAD-bd_PCMH_sub2"/>
</dbReference>
<dbReference type="GO" id="GO:0016491">
    <property type="term" value="F:oxidoreductase activity"/>
    <property type="evidence" value="ECO:0007669"/>
    <property type="project" value="UniProtKB-KW"/>
</dbReference>
<dbReference type="SUPFAM" id="SSF56176">
    <property type="entry name" value="FAD-binding/transporter-associated domain-like"/>
    <property type="match status" value="1"/>
</dbReference>
<dbReference type="Pfam" id="PF08031">
    <property type="entry name" value="BBE"/>
    <property type="match status" value="1"/>
</dbReference>
<dbReference type="Pfam" id="PF01565">
    <property type="entry name" value="FAD_binding_4"/>
    <property type="match status" value="1"/>
</dbReference>
<feature type="signal peptide" evidence="5">
    <location>
        <begin position="1"/>
        <end position="22"/>
    </location>
</feature>
<dbReference type="InterPro" id="IPR050416">
    <property type="entry name" value="FAD-linked_Oxidoreductase"/>
</dbReference>
<evidence type="ECO:0000256" key="1">
    <source>
        <dbReference type="ARBA" id="ARBA00005466"/>
    </source>
</evidence>
<evidence type="ECO:0000256" key="5">
    <source>
        <dbReference type="SAM" id="SignalP"/>
    </source>
</evidence>
<evidence type="ECO:0000313" key="8">
    <source>
        <dbReference type="Proteomes" id="UP000076761"/>
    </source>
</evidence>
<evidence type="ECO:0000256" key="3">
    <source>
        <dbReference type="ARBA" id="ARBA00022827"/>
    </source>
</evidence>
<keyword evidence="5" id="KW-0732">Signal</keyword>
<dbReference type="EMBL" id="KV425568">
    <property type="protein sequence ID" value="KZT26112.1"/>
    <property type="molecule type" value="Genomic_DNA"/>
</dbReference>
<dbReference type="InterPro" id="IPR006094">
    <property type="entry name" value="Oxid_FAD_bind_N"/>
</dbReference>
<dbReference type="STRING" id="1314782.A0A165T440"/>
<accession>A0A165T440</accession>
<evidence type="ECO:0000313" key="7">
    <source>
        <dbReference type="EMBL" id="KZT26112.1"/>
    </source>
</evidence>
<dbReference type="InterPro" id="IPR016166">
    <property type="entry name" value="FAD-bd_PCMH"/>
</dbReference>
<feature type="chain" id="PRO_5007866881" evidence="5">
    <location>
        <begin position="23"/>
        <end position="496"/>
    </location>
</feature>
<organism evidence="7 8">
    <name type="scientific">Neolentinus lepideus HHB14362 ss-1</name>
    <dbReference type="NCBI Taxonomy" id="1314782"/>
    <lineage>
        <taxon>Eukaryota</taxon>
        <taxon>Fungi</taxon>
        <taxon>Dikarya</taxon>
        <taxon>Basidiomycota</taxon>
        <taxon>Agaricomycotina</taxon>
        <taxon>Agaricomycetes</taxon>
        <taxon>Gloeophyllales</taxon>
        <taxon>Gloeophyllaceae</taxon>
        <taxon>Neolentinus</taxon>
    </lineage>
</organism>
<name>A0A165T440_9AGAM</name>
<dbReference type="Proteomes" id="UP000076761">
    <property type="component" value="Unassembled WGS sequence"/>
</dbReference>
<sequence length="496" mass="52902">MSIKLAVATAFVAFLSALAASALNTEGSLEDSLDANSACSRIQATISSASTVYWPGTVHYLEDIEHWASSSTQNSTCSVEPGTAQDVGTILQILGSTNTSFAVKGGGHATNLGFSSTTGVHISMIKFSEVTYDPDSSTATIGAGNVWDSVYEVLEEQGVMVVGGRVTGVGVAGFTLGGGYSWLTNQHGLTVDTVVAFELVLPNGTVTTVTQDSNPDLMFALKGGYNNFGIVTTFTLQTFPQGQVWGGLLTFTENVIPQVTAAAANFAANVTDPKAAIITTYNFLLGEPGVSQILFYDGDTQPDGIFDEFLAISYFTKDIQTRSFSSLVQASPSNITTGTRGIFNTVPILEYSPELLDTIVNETTYWGTQLSWDSGSFISYDVEPFRPNLLSYGSTNTAAYPPSRAQPLLPLNLYYAYSLPASDEAFWDAIQQSAENIKAKAVSLGQDVANAPMYGNYAIFSTPLESIFGDQLGRLQSIKQQYDPDNVMGLAGGWKI</sequence>
<dbReference type="OrthoDB" id="2151789at2759"/>
<dbReference type="InterPro" id="IPR036318">
    <property type="entry name" value="FAD-bd_PCMH-like_sf"/>
</dbReference>
<evidence type="ECO:0000256" key="2">
    <source>
        <dbReference type="ARBA" id="ARBA00022630"/>
    </source>
</evidence>
<dbReference type="AlphaFoldDB" id="A0A165T440"/>
<dbReference type="GO" id="GO:0071949">
    <property type="term" value="F:FAD binding"/>
    <property type="evidence" value="ECO:0007669"/>
    <property type="project" value="InterPro"/>
</dbReference>
<keyword evidence="2" id="KW-0285">Flavoprotein</keyword>
<keyword evidence="4" id="KW-0560">Oxidoreductase</keyword>
<keyword evidence="3" id="KW-0274">FAD</keyword>
<dbReference type="Gene3D" id="3.30.43.10">
    <property type="entry name" value="Uridine Diphospho-n-acetylenolpyruvylglucosamine Reductase, domain 2"/>
    <property type="match status" value="1"/>
</dbReference>
<dbReference type="PANTHER" id="PTHR42973:SF13">
    <property type="entry name" value="FAD-BINDING PCMH-TYPE DOMAIN-CONTAINING PROTEIN"/>
    <property type="match status" value="1"/>
</dbReference>
<protein>
    <submittedName>
        <fullName evidence="7">FAD-binding domain-containing protein</fullName>
    </submittedName>
</protein>
<reference evidence="7 8" key="1">
    <citation type="journal article" date="2016" name="Mol. Biol. Evol.">
        <title>Comparative Genomics of Early-Diverging Mushroom-Forming Fungi Provides Insights into the Origins of Lignocellulose Decay Capabilities.</title>
        <authorList>
            <person name="Nagy L.G."/>
            <person name="Riley R."/>
            <person name="Tritt A."/>
            <person name="Adam C."/>
            <person name="Daum C."/>
            <person name="Floudas D."/>
            <person name="Sun H."/>
            <person name="Yadav J.S."/>
            <person name="Pangilinan J."/>
            <person name="Larsson K.H."/>
            <person name="Matsuura K."/>
            <person name="Barry K."/>
            <person name="Labutti K."/>
            <person name="Kuo R."/>
            <person name="Ohm R.A."/>
            <person name="Bhattacharya S.S."/>
            <person name="Shirouzu T."/>
            <person name="Yoshinaga Y."/>
            <person name="Martin F.M."/>
            <person name="Grigoriev I.V."/>
            <person name="Hibbett D.S."/>
        </authorList>
    </citation>
    <scope>NUCLEOTIDE SEQUENCE [LARGE SCALE GENOMIC DNA]</scope>
    <source>
        <strain evidence="7 8">HHB14362 ss-1</strain>
    </source>
</reference>
<dbReference type="PROSITE" id="PS51387">
    <property type="entry name" value="FAD_PCMH"/>
    <property type="match status" value="1"/>
</dbReference>
<dbReference type="InParanoid" id="A0A165T440"/>
<dbReference type="InterPro" id="IPR016167">
    <property type="entry name" value="FAD-bd_PCMH_sub1"/>
</dbReference>
<dbReference type="InterPro" id="IPR012951">
    <property type="entry name" value="BBE"/>
</dbReference>
<dbReference type="Gene3D" id="3.40.462.20">
    <property type="match status" value="1"/>
</dbReference>
<proteinExistence type="inferred from homology"/>
<feature type="domain" description="FAD-binding PCMH-type" evidence="6">
    <location>
        <begin position="71"/>
        <end position="241"/>
    </location>
</feature>